<dbReference type="AlphaFoldDB" id="U2E061"/>
<dbReference type="Pfam" id="PF16141">
    <property type="entry name" value="GH18_BT1044-like"/>
    <property type="match status" value="1"/>
</dbReference>
<evidence type="ECO:0000313" key="2">
    <source>
        <dbReference type="Proteomes" id="UP000016496"/>
    </source>
</evidence>
<protein>
    <recommendedName>
        <fullName evidence="3">Endoglycosidase</fullName>
    </recommendedName>
</protein>
<dbReference type="GO" id="GO:0004553">
    <property type="term" value="F:hydrolase activity, hydrolyzing O-glycosyl compounds"/>
    <property type="evidence" value="ECO:0007669"/>
    <property type="project" value="InterPro"/>
</dbReference>
<gene>
    <name evidence="1" type="ORF">HMPREF1981_01542</name>
</gene>
<dbReference type="PATRIC" id="fig|1321819.3.peg.1419"/>
<dbReference type="Gene3D" id="3.20.20.80">
    <property type="entry name" value="Glycosidases"/>
    <property type="match status" value="1"/>
</dbReference>
<comment type="caution">
    <text evidence="1">The sequence shown here is derived from an EMBL/GenBank/DDBJ whole genome shotgun (WGS) entry which is preliminary data.</text>
</comment>
<sequence>MIFNLLIESFMAYLNRKIYGMMVAVGLLAIVSCTDIAPIDVDDIPQEELFKRDSKKWAEEEEALKKNKADSAAIAEENKKLREAYLADLREYKKSKHMVMFGWFAYWNPTSPDNTFSLDHLPDSVDFVSNWGASWNLSEEKKAQLARLQEKGTRMTVGWIIENIGDGLSNKPEGGWSNEPYIAIEQYAKAICDSIEKYGYDGIDIDYEPQFASPFKPGMHCGDWSDPWEKNKALISCSRTSNKEYENHFFKKIREFLPEEKMLNINGSIGWIDPKVADLFDYFVFQSYNGTGGSWVSTANTLMQQQPKVKPEQFIYTESFQTSPNNANDFSRYVKLVTQNLKGKAGGIGAFHINEDYLYGPDYKNVKAAISAMNPPFNN</sequence>
<accession>U2E061</accession>
<evidence type="ECO:0000313" key="1">
    <source>
        <dbReference type="EMBL" id="ERI85606.1"/>
    </source>
</evidence>
<dbReference type="EMBL" id="AWSV01000085">
    <property type="protein sequence ID" value="ERI85606.1"/>
    <property type="molecule type" value="Genomic_DNA"/>
</dbReference>
<proteinExistence type="predicted"/>
<dbReference type="InterPro" id="IPR017853">
    <property type="entry name" value="GH"/>
</dbReference>
<dbReference type="InterPro" id="IPR001579">
    <property type="entry name" value="Glyco_hydro_18_chit_AS"/>
</dbReference>
<organism evidence="1 2">
    <name type="scientific">Bacteroides pyogenes F0041</name>
    <dbReference type="NCBI Taxonomy" id="1321819"/>
    <lineage>
        <taxon>Bacteria</taxon>
        <taxon>Pseudomonadati</taxon>
        <taxon>Bacteroidota</taxon>
        <taxon>Bacteroidia</taxon>
        <taxon>Bacteroidales</taxon>
        <taxon>Bacteroidaceae</taxon>
        <taxon>Bacteroides</taxon>
    </lineage>
</organism>
<dbReference type="HOGENOM" id="CLU_061733_0_0_10"/>
<reference evidence="1 2" key="1">
    <citation type="submission" date="2013-08" db="EMBL/GenBank/DDBJ databases">
        <authorList>
            <person name="Weinstock G."/>
            <person name="Sodergren E."/>
            <person name="Wylie T."/>
            <person name="Fulton L."/>
            <person name="Fulton R."/>
            <person name="Fronick C."/>
            <person name="O'Laughlin M."/>
            <person name="Godfrey J."/>
            <person name="Miner T."/>
            <person name="Herter B."/>
            <person name="Appelbaum E."/>
            <person name="Cordes M."/>
            <person name="Lek S."/>
            <person name="Wollam A."/>
            <person name="Pepin K.H."/>
            <person name="Palsikar V.B."/>
            <person name="Mitreva M."/>
            <person name="Wilson R.K."/>
        </authorList>
    </citation>
    <scope>NUCLEOTIDE SEQUENCE [LARGE SCALE GENOMIC DNA]</scope>
    <source>
        <strain evidence="1 2">F0041</strain>
    </source>
</reference>
<dbReference type="InterPro" id="IPR032320">
    <property type="entry name" value="GH18_BT1044-like"/>
</dbReference>
<dbReference type="GO" id="GO:0005975">
    <property type="term" value="P:carbohydrate metabolic process"/>
    <property type="evidence" value="ECO:0007669"/>
    <property type="project" value="InterPro"/>
</dbReference>
<dbReference type="Proteomes" id="UP000016496">
    <property type="component" value="Unassembled WGS sequence"/>
</dbReference>
<dbReference type="RefSeq" id="WP_021644957.1">
    <property type="nucleotide sequence ID" value="NZ_KE993091.1"/>
</dbReference>
<dbReference type="SUPFAM" id="SSF51445">
    <property type="entry name" value="(Trans)glycosidases"/>
    <property type="match status" value="1"/>
</dbReference>
<name>U2E061_9BACE</name>
<evidence type="ECO:0008006" key="3">
    <source>
        <dbReference type="Google" id="ProtNLM"/>
    </source>
</evidence>
<dbReference type="PROSITE" id="PS01095">
    <property type="entry name" value="GH18_1"/>
    <property type="match status" value="1"/>
</dbReference>